<comment type="caution">
    <text evidence="8">The sequence shown here is derived from an EMBL/GenBank/DDBJ whole genome shotgun (WGS) entry which is preliminary data.</text>
</comment>
<evidence type="ECO:0000256" key="6">
    <source>
        <dbReference type="SAM" id="Phobius"/>
    </source>
</evidence>
<evidence type="ECO:0000313" key="8">
    <source>
        <dbReference type="EMBL" id="MBP2238719.1"/>
    </source>
</evidence>
<evidence type="ECO:0000313" key="9">
    <source>
        <dbReference type="Proteomes" id="UP000730739"/>
    </source>
</evidence>
<dbReference type="PANTHER" id="PTHR43124">
    <property type="entry name" value="PURINE EFFLUX PUMP PBUE"/>
    <property type="match status" value="1"/>
</dbReference>
<dbReference type="RefSeq" id="WP_209605994.1">
    <property type="nucleotide sequence ID" value="NZ_JAGILA010000009.1"/>
</dbReference>
<dbReference type="InterPro" id="IPR020846">
    <property type="entry name" value="MFS_dom"/>
</dbReference>
<sequence>MPLAIFALTIAAYAIGTTEFVIVGLLPTVANDLNITLPLAGLIVSAYALGVTFGAPILTALTGRMERKPLLLGLMMLFIVGNAAAALSPNYESLLIARVISAFAHGVFFSVGSTIAADLVSEDRRASAIAMMFMGLTVAIVTGVPLGTWIGQTFGWRATFWAVTSLGVVACAGIAILQPKTLTKAAPAGLFEQVRVLGSGRLLIVFAMTALGYGGTFVAFTFLAPILQEITGFSQGAVSLILVLYGVAIAIGNIAGGKIANRDPVKALIGLFGAQAAVLVLFTFTSPFAIPTLLTLAALGFLSFANVPGLQLYVVQLAKQYRPGAVDVASALNIAAFNFGIAVGAWLGGLVVASPLGLGMTPAVGAILVTAAVVLTLWSGALDRRALPALSTA</sequence>
<dbReference type="Pfam" id="PF07690">
    <property type="entry name" value="MFS_1"/>
    <property type="match status" value="1"/>
</dbReference>
<feature type="transmembrane region" description="Helical" evidence="6">
    <location>
        <begin position="267"/>
        <end position="290"/>
    </location>
</feature>
<evidence type="ECO:0000256" key="3">
    <source>
        <dbReference type="ARBA" id="ARBA00022692"/>
    </source>
</evidence>
<dbReference type="InterPro" id="IPR050189">
    <property type="entry name" value="MFS_Efflux_Transporters"/>
</dbReference>
<protein>
    <submittedName>
        <fullName evidence="8">Multidrug resistance protein</fullName>
    </submittedName>
</protein>
<reference evidence="8 9" key="1">
    <citation type="submission" date="2021-03" db="EMBL/GenBank/DDBJ databases">
        <title>Genomic Encyclopedia of Type Strains, Phase IV (KMG-IV): sequencing the most valuable type-strain genomes for metagenomic binning, comparative biology and taxonomic classification.</title>
        <authorList>
            <person name="Goeker M."/>
        </authorList>
    </citation>
    <scope>NUCLEOTIDE SEQUENCE [LARGE SCALE GENOMIC DNA]</scope>
    <source>
        <strain evidence="8 9">DSM 13372</strain>
    </source>
</reference>
<evidence type="ECO:0000256" key="1">
    <source>
        <dbReference type="ARBA" id="ARBA00004651"/>
    </source>
</evidence>
<evidence type="ECO:0000256" key="2">
    <source>
        <dbReference type="ARBA" id="ARBA00022475"/>
    </source>
</evidence>
<dbReference type="PROSITE" id="PS50850">
    <property type="entry name" value="MFS"/>
    <property type="match status" value="1"/>
</dbReference>
<dbReference type="InterPro" id="IPR036259">
    <property type="entry name" value="MFS_trans_sf"/>
</dbReference>
<feature type="transmembrane region" description="Helical" evidence="6">
    <location>
        <begin position="202"/>
        <end position="227"/>
    </location>
</feature>
<dbReference type="EMBL" id="JAGILA010000009">
    <property type="protein sequence ID" value="MBP2238719.1"/>
    <property type="molecule type" value="Genomic_DNA"/>
</dbReference>
<feature type="transmembrane region" description="Helical" evidence="6">
    <location>
        <begin position="233"/>
        <end position="255"/>
    </location>
</feature>
<dbReference type="PANTHER" id="PTHR43124:SF8">
    <property type="entry name" value="INNER MEMBRANE TRANSPORT PROTEIN YDHP"/>
    <property type="match status" value="1"/>
</dbReference>
<dbReference type="CDD" id="cd17324">
    <property type="entry name" value="MFS_NepI_like"/>
    <property type="match status" value="1"/>
</dbReference>
<evidence type="ECO:0000259" key="7">
    <source>
        <dbReference type="PROSITE" id="PS50850"/>
    </source>
</evidence>
<keyword evidence="5 6" id="KW-0472">Membrane</keyword>
<dbReference type="Proteomes" id="UP000730739">
    <property type="component" value="Unassembled WGS sequence"/>
</dbReference>
<feature type="transmembrane region" description="Helical" evidence="6">
    <location>
        <begin position="296"/>
        <end position="318"/>
    </location>
</feature>
<feature type="domain" description="Major facilitator superfamily (MFS) profile" evidence="7">
    <location>
        <begin position="4"/>
        <end position="383"/>
    </location>
</feature>
<accession>A0ABS4R762</accession>
<proteinExistence type="predicted"/>
<dbReference type="SUPFAM" id="SSF103473">
    <property type="entry name" value="MFS general substrate transporter"/>
    <property type="match status" value="1"/>
</dbReference>
<organism evidence="8 9">
    <name type="scientific">Sinorhizobium kostiense</name>
    <dbReference type="NCBI Taxonomy" id="76747"/>
    <lineage>
        <taxon>Bacteria</taxon>
        <taxon>Pseudomonadati</taxon>
        <taxon>Pseudomonadota</taxon>
        <taxon>Alphaproteobacteria</taxon>
        <taxon>Hyphomicrobiales</taxon>
        <taxon>Rhizobiaceae</taxon>
        <taxon>Sinorhizobium/Ensifer group</taxon>
        <taxon>Sinorhizobium</taxon>
    </lineage>
</organism>
<feature type="transmembrane region" description="Helical" evidence="6">
    <location>
        <begin position="38"/>
        <end position="58"/>
    </location>
</feature>
<keyword evidence="2" id="KW-1003">Cell membrane</keyword>
<feature type="transmembrane region" description="Helical" evidence="6">
    <location>
        <begin position="70"/>
        <end position="89"/>
    </location>
</feature>
<dbReference type="Gene3D" id="1.20.1250.20">
    <property type="entry name" value="MFS general substrate transporter like domains"/>
    <property type="match status" value="2"/>
</dbReference>
<feature type="transmembrane region" description="Helical" evidence="6">
    <location>
        <begin position="95"/>
        <end position="117"/>
    </location>
</feature>
<feature type="transmembrane region" description="Helical" evidence="6">
    <location>
        <begin position="158"/>
        <end position="177"/>
    </location>
</feature>
<keyword evidence="9" id="KW-1185">Reference proteome</keyword>
<keyword evidence="4 6" id="KW-1133">Transmembrane helix</keyword>
<feature type="transmembrane region" description="Helical" evidence="6">
    <location>
        <begin position="129"/>
        <end position="152"/>
    </location>
</feature>
<name>A0ABS4R762_9HYPH</name>
<evidence type="ECO:0000256" key="4">
    <source>
        <dbReference type="ARBA" id="ARBA00022989"/>
    </source>
</evidence>
<comment type="subcellular location">
    <subcellularLocation>
        <location evidence="1">Cell membrane</location>
        <topology evidence="1">Multi-pass membrane protein</topology>
    </subcellularLocation>
</comment>
<feature type="transmembrane region" description="Helical" evidence="6">
    <location>
        <begin position="359"/>
        <end position="378"/>
    </location>
</feature>
<dbReference type="InterPro" id="IPR011701">
    <property type="entry name" value="MFS"/>
</dbReference>
<evidence type="ECO:0000256" key="5">
    <source>
        <dbReference type="ARBA" id="ARBA00023136"/>
    </source>
</evidence>
<feature type="transmembrane region" description="Helical" evidence="6">
    <location>
        <begin position="330"/>
        <end position="353"/>
    </location>
</feature>
<keyword evidence="3 6" id="KW-0812">Transmembrane</keyword>
<gene>
    <name evidence="8" type="ORF">J2Z31_005260</name>
</gene>